<sequence length="251" mass="27523">MVRIMSHDVRCQDGVTLFLPPCSEDAKANIGEPDVYAEHIVAQYPIGTLAWFAGMGKKFRYSKAGTGMGGLTTLKVNGNRPPTSSTYADRDGFYGNVATAHAAGVTEVTFTDTVDRVKNYFEGAHMIIFDAARAVCYEQSYIISGPLAATTDPWSTTVTLHKPKKYAILANDGVEIWRNPYSNIIEHDNAVAETYYQTMMGVAMIPITSGYYFWLQTSGPCFITPNGWSTLCPGYAANTRRVWVQQGGGII</sequence>
<evidence type="ECO:0000313" key="1">
    <source>
        <dbReference type="EMBL" id="GAG17132.1"/>
    </source>
</evidence>
<reference evidence="1" key="1">
    <citation type="journal article" date="2014" name="Front. Microbiol.">
        <title>High frequency of phylogenetically diverse reductive dehalogenase-homologous genes in deep subseafloor sedimentary metagenomes.</title>
        <authorList>
            <person name="Kawai M."/>
            <person name="Futagami T."/>
            <person name="Toyoda A."/>
            <person name="Takaki Y."/>
            <person name="Nishi S."/>
            <person name="Hori S."/>
            <person name="Arai W."/>
            <person name="Tsubouchi T."/>
            <person name="Morono Y."/>
            <person name="Uchiyama I."/>
            <person name="Ito T."/>
            <person name="Fujiyama A."/>
            <person name="Inagaki F."/>
            <person name="Takami H."/>
        </authorList>
    </citation>
    <scope>NUCLEOTIDE SEQUENCE</scope>
    <source>
        <strain evidence="1">Expedition CK06-06</strain>
    </source>
</reference>
<protein>
    <submittedName>
        <fullName evidence="1">Uncharacterized protein</fullName>
    </submittedName>
</protein>
<proteinExistence type="predicted"/>
<comment type="caution">
    <text evidence="1">The sequence shown here is derived from an EMBL/GenBank/DDBJ whole genome shotgun (WGS) entry which is preliminary data.</text>
</comment>
<gene>
    <name evidence="1" type="ORF">S01H1_56273</name>
</gene>
<feature type="non-terminal residue" evidence="1">
    <location>
        <position position="251"/>
    </location>
</feature>
<name>X0W1A9_9ZZZZ</name>
<organism evidence="1">
    <name type="scientific">marine sediment metagenome</name>
    <dbReference type="NCBI Taxonomy" id="412755"/>
    <lineage>
        <taxon>unclassified sequences</taxon>
        <taxon>metagenomes</taxon>
        <taxon>ecological metagenomes</taxon>
    </lineage>
</organism>
<dbReference type="EMBL" id="BARS01036628">
    <property type="protein sequence ID" value="GAG17132.1"/>
    <property type="molecule type" value="Genomic_DNA"/>
</dbReference>
<accession>X0W1A9</accession>
<dbReference type="AlphaFoldDB" id="X0W1A9"/>